<dbReference type="InterPro" id="IPR003593">
    <property type="entry name" value="AAA+_ATPase"/>
</dbReference>
<comment type="subcellular location">
    <subcellularLocation>
        <location evidence="1">Membrane</location>
        <topology evidence="1">Multi-pass membrane protein</topology>
    </subcellularLocation>
</comment>
<keyword evidence="3 8" id="KW-0812">Transmembrane</keyword>
<keyword evidence="11" id="KW-1185">Reference proteome</keyword>
<dbReference type="InterPro" id="IPR050352">
    <property type="entry name" value="ABCG_transporters"/>
</dbReference>
<dbReference type="GO" id="GO:0005886">
    <property type="term" value="C:plasma membrane"/>
    <property type="evidence" value="ECO:0007669"/>
    <property type="project" value="TreeGrafter"/>
</dbReference>
<dbReference type="OrthoDB" id="66620at2759"/>
<proteinExistence type="predicted"/>
<feature type="domain" description="ABC transporter" evidence="9">
    <location>
        <begin position="4"/>
        <end position="253"/>
    </location>
</feature>
<keyword evidence="6 8" id="KW-1133">Transmembrane helix</keyword>
<evidence type="ECO:0000313" key="10">
    <source>
        <dbReference type="EMBL" id="OLY79407.1"/>
    </source>
</evidence>
<dbReference type="PROSITE" id="PS50893">
    <property type="entry name" value="ABC_TRANSPORTER_2"/>
    <property type="match status" value="1"/>
</dbReference>
<dbReference type="SUPFAM" id="SSF52540">
    <property type="entry name" value="P-loop containing nucleoside triphosphate hydrolases"/>
    <property type="match status" value="1"/>
</dbReference>
<dbReference type="Pfam" id="PF01061">
    <property type="entry name" value="ABC2_membrane"/>
    <property type="match status" value="1"/>
</dbReference>
<dbReference type="PANTHER" id="PTHR48041:SF116">
    <property type="entry name" value="PROTEIN BROWN"/>
    <property type="match status" value="1"/>
</dbReference>
<evidence type="ECO:0000256" key="8">
    <source>
        <dbReference type="SAM" id="Phobius"/>
    </source>
</evidence>
<gene>
    <name evidence="10" type="ORF">AYI68_g6524</name>
</gene>
<evidence type="ECO:0000256" key="1">
    <source>
        <dbReference type="ARBA" id="ARBA00004141"/>
    </source>
</evidence>
<evidence type="ECO:0000313" key="11">
    <source>
        <dbReference type="Proteomes" id="UP000187455"/>
    </source>
</evidence>
<keyword evidence="4" id="KW-0547">Nucleotide-binding</keyword>
<dbReference type="Pfam" id="PF19055">
    <property type="entry name" value="ABC2_membrane_7"/>
    <property type="match status" value="1"/>
</dbReference>
<organism evidence="10 11">
    <name type="scientific">Smittium mucronatum</name>
    <dbReference type="NCBI Taxonomy" id="133383"/>
    <lineage>
        <taxon>Eukaryota</taxon>
        <taxon>Fungi</taxon>
        <taxon>Fungi incertae sedis</taxon>
        <taxon>Zoopagomycota</taxon>
        <taxon>Kickxellomycotina</taxon>
        <taxon>Harpellomycetes</taxon>
        <taxon>Harpellales</taxon>
        <taxon>Legeriomycetaceae</taxon>
        <taxon>Smittium</taxon>
    </lineage>
</organism>
<feature type="transmembrane region" description="Helical" evidence="8">
    <location>
        <begin position="370"/>
        <end position="391"/>
    </location>
</feature>
<dbReference type="Gene3D" id="3.40.50.300">
    <property type="entry name" value="P-loop containing nucleotide triphosphate hydrolases"/>
    <property type="match status" value="1"/>
</dbReference>
<feature type="transmembrane region" description="Helical" evidence="8">
    <location>
        <begin position="594"/>
        <end position="617"/>
    </location>
</feature>
<accession>A0A1R0GR78</accession>
<feature type="transmembrane region" description="Helical" evidence="8">
    <location>
        <begin position="447"/>
        <end position="473"/>
    </location>
</feature>
<dbReference type="GO" id="GO:0140359">
    <property type="term" value="F:ABC-type transporter activity"/>
    <property type="evidence" value="ECO:0007669"/>
    <property type="project" value="InterPro"/>
</dbReference>
<dbReference type="Pfam" id="PF00005">
    <property type="entry name" value="ABC_tran"/>
    <property type="match status" value="1"/>
</dbReference>
<feature type="transmembrane region" description="Helical" evidence="8">
    <location>
        <begin position="514"/>
        <end position="533"/>
    </location>
</feature>
<dbReference type="InterPro" id="IPR027417">
    <property type="entry name" value="P-loop_NTPase"/>
</dbReference>
<dbReference type="InterPro" id="IPR013525">
    <property type="entry name" value="ABC2_TM"/>
</dbReference>
<reference evidence="10 11" key="1">
    <citation type="journal article" date="2016" name="Mol. Biol. Evol.">
        <title>Genome-Wide Survey of Gut Fungi (Harpellales) Reveals the First Horizontally Transferred Ubiquitin Gene from a Mosquito Host.</title>
        <authorList>
            <person name="Wang Y."/>
            <person name="White M.M."/>
            <person name="Kvist S."/>
            <person name="Moncalvo J.M."/>
        </authorList>
    </citation>
    <scope>NUCLEOTIDE SEQUENCE [LARGE SCALE GENOMIC DNA]</scope>
    <source>
        <strain evidence="10 11">ALG-7-W6</strain>
    </source>
</reference>
<feature type="transmembrane region" description="Helical" evidence="8">
    <location>
        <begin position="403"/>
        <end position="426"/>
    </location>
</feature>
<keyword evidence="7 8" id="KW-0472">Membrane</keyword>
<evidence type="ECO:0000256" key="4">
    <source>
        <dbReference type="ARBA" id="ARBA00022741"/>
    </source>
</evidence>
<sequence>MSTLNLNNVSYSVKSGLKKKGAQKIIINDLTMEMRSGEMLAIIGSSGSGKTTILNMIAGRLGKGSVMGEILYNGEVRNPKKFKNILSYVEQDDNLNPYLTVRETIVYMAKLKLDSRKISTEEKVEKVNRYLDEMKLSGFKDSLVGSVETRGISGGEKKRTGIAAKLLTNPKILLLDEPTTGLDSNTAYSVIKLLKDFTTSKDVITISTIHQPNYKTFSLFDKVLLLSLGGIVYSGPISEAEKYFTDLGFKIPEYENPADFYSKIVSIDYGSEVGYLKSIARIERLKFKWAECGYKLKESDQELFNFDFNRSPSFDDSASVNVEDYDSIISSSSIEISRPSSNKIKWNNRWYPEMKILLERAWLIQIRERSFMISFFAISIAAMFGLGFTFYNSNGFHRSVQDITGLVFLLTLYLMLLIALPLLLILNGELENMKRERLLRLYRVSTYMVSLSLTMLPVVWASNFIMITGIYFIDKFQLVFYKYVLFIIIFSTTIICSFAFALAALAVAPNFETASIFAPLLLAFFGVFGGNLVNLNSIPNVLQWMKYISYFYYTYAGILKNQLTGLTYDCSLEPGAECYNTGEEVLVALEITISIWKCILLNFIIASIFFAVAYYGIRYRKRQKYLWI</sequence>
<evidence type="ECO:0000256" key="3">
    <source>
        <dbReference type="ARBA" id="ARBA00022692"/>
    </source>
</evidence>
<keyword evidence="5 10" id="KW-0067">ATP-binding</keyword>
<dbReference type="InterPro" id="IPR003439">
    <property type="entry name" value="ABC_transporter-like_ATP-bd"/>
</dbReference>
<feature type="transmembrane region" description="Helical" evidence="8">
    <location>
        <begin position="485"/>
        <end position="507"/>
    </location>
</feature>
<name>A0A1R0GR78_9FUNG</name>
<dbReference type="AlphaFoldDB" id="A0A1R0GR78"/>
<keyword evidence="2" id="KW-0813">Transport</keyword>
<dbReference type="InterPro" id="IPR043926">
    <property type="entry name" value="ABCG_dom"/>
</dbReference>
<dbReference type="STRING" id="133383.A0A1R0GR78"/>
<dbReference type="GO" id="GO:0005524">
    <property type="term" value="F:ATP binding"/>
    <property type="evidence" value="ECO:0007669"/>
    <property type="project" value="UniProtKB-KW"/>
</dbReference>
<dbReference type="GO" id="GO:0016887">
    <property type="term" value="F:ATP hydrolysis activity"/>
    <property type="evidence" value="ECO:0007669"/>
    <property type="project" value="InterPro"/>
</dbReference>
<evidence type="ECO:0000256" key="7">
    <source>
        <dbReference type="ARBA" id="ARBA00023136"/>
    </source>
</evidence>
<protein>
    <submittedName>
        <fullName evidence="10">ATP-binding cassette sub-family G member 8</fullName>
    </submittedName>
</protein>
<comment type="caution">
    <text evidence="10">The sequence shown here is derived from an EMBL/GenBank/DDBJ whole genome shotgun (WGS) entry which is preliminary data.</text>
</comment>
<evidence type="ECO:0000259" key="9">
    <source>
        <dbReference type="PROSITE" id="PS50893"/>
    </source>
</evidence>
<evidence type="ECO:0000256" key="2">
    <source>
        <dbReference type="ARBA" id="ARBA00022448"/>
    </source>
</evidence>
<dbReference type="EMBL" id="LSSL01004493">
    <property type="protein sequence ID" value="OLY79407.1"/>
    <property type="molecule type" value="Genomic_DNA"/>
</dbReference>
<dbReference type="PANTHER" id="PTHR48041">
    <property type="entry name" value="ABC TRANSPORTER G FAMILY MEMBER 28"/>
    <property type="match status" value="1"/>
</dbReference>
<dbReference type="Proteomes" id="UP000187455">
    <property type="component" value="Unassembled WGS sequence"/>
</dbReference>
<evidence type="ECO:0000256" key="6">
    <source>
        <dbReference type="ARBA" id="ARBA00022989"/>
    </source>
</evidence>
<evidence type="ECO:0000256" key="5">
    <source>
        <dbReference type="ARBA" id="ARBA00022840"/>
    </source>
</evidence>
<dbReference type="SMART" id="SM00382">
    <property type="entry name" value="AAA"/>
    <property type="match status" value="1"/>
</dbReference>